<sequence length="551" mass="61195">MNKTQSLCLLLTCFLFFTAAALVYYFRKDISTTPYLHVAAILLMVLMAIMAIAMLVIVAHMAMMCSQSYTKIQSNLPSIKEGKEVLVFVPLTEDTVSRLNFGGGDIFKIECNTRASVMNLGQGNGKGIVLTLTRKYGLCSQRTVDVQVDTNRKCAMLFNDQQAANVKGPGLYCVTKLNEKSGVFQDRLKSDTSLTVEYVEVHGGKVKVWHRYCKRTLGQNFASFLLSKKVEDKSHTASDDDDTISLYEVMLRGLLRSCPSSSTLIFPSDDCDENSEAWVNRDDGKLALSFLMSFSPASILSTLKNLKDKEVLEKVQLLQRYISQCDLTPDDEHLPIICERIKYKFFETHEKISSYNNIEDRLTTSGSSFFTLLRTKIEEDKEGILPGVLAIAAHQFQNDLAPDTKSNMFFVGILSEQGKHGMIKEVRELFGKNPDQTLIGDPYSLIAFDSCKLIGLQISPALKLMGSVLGPTCTAQELVDKARGYVMDIYWKNIVVPNMVLDCVEFGNAQNVSLCAGQDMALENSSDNVSIISGANVCCFGSCDPNPYSRI</sequence>
<keyword evidence="1" id="KW-0812">Transmembrane</keyword>
<organism evidence="2 3">
    <name type="scientific">Ehrlichia chaffeensis (strain ATCC CRL-10679 / Arkansas)</name>
    <dbReference type="NCBI Taxonomy" id="205920"/>
    <lineage>
        <taxon>Bacteria</taxon>
        <taxon>Pseudomonadati</taxon>
        <taxon>Pseudomonadota</taxon>
        <taxon>Alphaproteobacteria</taxon>
        <taxon>Rickettsiales</taxon>
        <taxon>Anaplasmataceae</taxon>
        <taxon>Ehrlichia</taxon>
    </lineage>
</organism>
<dbReference type="OrthoDB" id="7163283at2"/>
<dbReference type="EMBL" id="CP000236">
    <property type="protein sequence ID" value="ABD45179.1"/>
    <property type="molecule type" value="Genomic_DNA"/>
</dbReference>
<evidence type="ECO:0000313" key="2">
    <source>
        <dbReference type="EMBL" id="ABD45179.1"/>
    </source>
</evidence>
<feature type="transmembrane region" description="Helical" evidence="1">
    <location>
        <begin position="37"/>
        <end position="62"/>
    </location>
</feature>
<protein>
    <submittedName>
        <fullName evidence="2">Uncharacterized protein</fullName>
    </submittedName>
</protein>
<reference evidence="2 3" key="1">
    <citation type="journal article" date="2006" name="PLoS Genet.">
        <title>Comparative genomics of emerging human ehrlichiosis agents.</title>
        <authorList>
            <person name="Dunning Hotopp J.C."/>
            <person name="Lin M."/>
            <person name="Madupu R."/>
            <person name="Crabtree J."/>
            <person name="Angiuoli S.V."/>
            <person name="Eisen J.A."/>
            <person name="Seshadri R."/>
            <person name="Ren Q."/>
            <person name="Wu M."/>
            <person name="Utterback T.R."/>
            <person name="Smith S."/>
            <person name="Lewis M."/>
            <person name="Khouri H."/>
            <person name="Zhang C."/>
            <person name="Niu H."/>
            <person name="Lin Q."/>
            <person name="Ohashi N."/>
            <person name="Zhi N."/>
            <person name="Nelson W."/>
            <person name="Brinkac L.M."/>
            <person name="Dodson R.J."/>
            <person name="Rosovitz M.J."/>
            <person name="Sundaram J."/>
            <person name="Daugherty S.C."/>
            <person name="Davidsen T."/>
            <person name="Durkin A.S."/>
            <person name="Gwinn M."/>
            <person name="Haft D.H."/>
            <person name="Selengut J.D."/>
            <person name="Sullivan S.A."/>
            <person name="Zafar N."/>
            <person name="Zhou L."/>
            <person name="Benahmed F."/>
            <person name="Forberger H."/>
            <person name="Halpin R."/>
            <person name="Mulligan S."/>
            <person name="Robinson J."/>
            <person name="White O."/>
            <person name="Rikihisa Y."/>
            <person name="Tettelin H."/>
        </authorList>
    </citation>
    <scope>NUCLEOTIDE SEQUENCE [LARGE SCALE GENOMIC DNA]</scope>
    <source>
        <strain evidence="3">ATCC CRL-10679 / Arkansas</strain>
    </source>
</reference>
<keyword evidence="1" id="KW-0472">Membrane</keyword>
<dbReference type="Proteomes" id="UP000008320">
    <property type="component" value="Chromosome"/>
</dbReference>
<evidence type="ECO:0000256" key="1">
    <source>
        <dbReference type="SAM" id="Phobius"/>
    </source>
</evidence>
<keyword evidence="3" id="KW-1185">Reference proteome</keyword>
<keyword evidence="1" id="KW-1133">Transmembrane helix</keyword>
<evidence type="ECO:0000313" key="3">
    <source>
        <dbReference type="Proteomes" id="UP000008320"/>
    </source>
</evidence>
<name>Q2GGB5_EHRCR</name>
<dbReference type="HOGENOM" id="CLU_531836_0_0_5"/>
<gene>
    <name evidence="2" type="ordered locus">ECH_0715</name>
</gene>
<dbReference type="KEGG" id="ech:ECH_0715"/>
<dbReference type="AlphaFoldDB" id="Q2GGB5"/>
<dbReference type="RefSeq" id="WP_011452772.1">
    <property type="nucleotide sequence ID" value="NC_007799.1"/>
</dbReference>
<proteinExistence type="predicted"/>
<accession>Q2GGB5</accession>
<dbReference type="STRING" id="205920.ECH_0715"/>